<evidence type="ECO:0000256" key="5">
    <source>
        <dbReference type="ARBA" id="ARBA00022679"/>
    </source>
</evidence>
<dbReference type="SUPFAM" id="SSF52540">
    <property type="entry name" value="P-loop containing nucleoside triphosphate hydrolases"/>
    <property type="match status" value="1"/>
</dbReference>
<evidence type="ECO:0000256" key="4">
    <source>
        <dbReference type="ARBA" id="ARBA00017144"/>
    </source>
</evidence>
<dbReference type="GO" id="GO:0006233">
    <property type="term" value="P:dTDP biosynthetic process"/>
    <property type="evidence" value="ECO:0007669"/>
    <property type="project" value="InterPro"/>
</dbReference>
<evidence type="ECO:0000256" key="9">
    <source>
        <dbReference type="ARBA" id="ARBA00022840"/>
    </source>
</evidence>
<dbReference type="Gene3D" id="3.40.50.300">
    <property type="entry name" value="P-loop containing nucleotide triphosphate hydrolases"/>
    <property type="match status" value="1"/>
</dbReference>
<dbReference type="GO" id="GO:0006227">
    <property type="term" value="P:dUDP biosynthetic process"/>
    <property type="evidence" value="ECO:0007669"/>
    <property type="project" value="TreeGrafter"/>
</dbReference>
<comment type="similarity">
    <text evidence="2">Belongs to the thymidylate kinase family.</text>
</comment>
<evidence type="ECO:0000313" key="11">
    <source>
        <dbReference type="EMBL" id="SCV00177.1"/>
    </source>
</evidence>
<dbReference type="PANTHER" id="PTHR10344:SF1">
    <property type="entry name" value="THYMIDYLATE KINASE"/>
    <property type="match status" value="1"/>
</dbReference>
<reference evidence="11 12" key="1">
    <citation type="submission" date="2016-03" db="EMBL/GenBank/DDBJ databases">
        <authorList>
            <person name="Devillers H."/>
        </authorList>
    </citation>
    <scope>NUCLEOTIDE SEQUENCE [LARGE SCALE GENOMIC DNA]</scope>
    <source>
        <strain evidence="11">CBS 11717</strain>
    </source>
</reference>
<dbReference type="PROSITE" id="PS01331">
    <property type="entry name" value="THYMIDYLATE_KINASE"/>
    <property type="match status" value="1"/>
</dbReference>
<dbReference type="GO" id="GO:0005634">
    <property type="term" value="C:nucleus"/>
    <property type="evidence" value="ECO:0007669"/>
    <property type="project" value="TreeGrafter"/>
</dbReference>
<evidence type="ECO:0000256" key="6">
    <source>
        <dbReference type="ARBA" id="ARBA00022727"/>
    </source>
</evidence>
<feature type="domain" description="Thymidylate kinase-like" evidence="10">
    <location>
        <begin position="10"/>
        <end position="193"/>
    </location>
</feature>
<dbReference type="Pfam" id="PF02223">
    <property type="entry name" value="Thymidylate_kin"/>
    <property type="match status" value="1"/>
</dbReference>
<dbReference type="OrthoDB" id="425602at2759"/>
<dbReference type="EMBL" id="LT598469">
    <property type="protein sequence ID" value="SCV00177.1"/>
    <property type="molecule type" value="Genomic_DNA"/>
</dbReference>
<keyword evidence="7" id="KW-0547">Nucleotide-binding</keyword>
<evidence type="ECO:0000256" key="7">
    <source>
        <dbReference type="ARBA" id="ARBA00022741"/>
    </source>
</evidence>
<dbReference type="CDD" id="cd01672">
    <property type="entry name" value="TMPK"/>
    <property type="match status" value="1"/>
</dbReference>
<protein>
    <recommendedName>
        <fullName evidence="4">Thymidylate kinase</fullName>
        <ecNumber evidence="3">2.7.4.9</ecNumber>
    </recommendedName>
</protein>
<evidence type="ECO:0000313" key="12">
    <source>
        <dbReference type="Proteomes" id="UP000191024"/>
    </source>
</evidence>
<comment type="pathway">
    <text evidence="1">Pyrimidine metabolism; dTTP biosynthesis.</text>
</comment>
<dbReference type="FunFam" id="3.40.50.300:FF:000679">
    <property type="entry name" value="Thymidylate kinase"/>
    <property type="match status" value="1"/>
</dbReference>
<evidence type="ECO:0000259" key="10">
    <source>
        <dbReference type="Pfam" id="PF02223"/>
    </source>
</evidence>
<dbReference type="STRING" id="1230905.A0A1G4K837"/>
<sequence length="215" mass="24701">MGPRGRLILIEGLDRTGKSTQAELLACELGSNSVLLKFPDRTTPVGQLIDDYLKNRHNPLPDQAIHLLFSANRWEAARRIESALFAGKHVILDRYVYSGAAYSCAKNVPGMDMKWCLDPERGLIKPDFTIFFMNNGHESEQRAGFGDERYETVQFQDRVKHTFLELFETWENASYRENNMRFLNVANKSITEVALEVKQIAEKCIRQGQDEILRF</sequence>
<dbReference type="GO" id="GO:0005829">
    <property type="term" value="C:cytosol"/>
    <property type="evidence" value="ECO:0007669"/>
    <property type="project" value="TreeGrafter"/>
</dbReference>
<keyword evidence="9" id="KW-0067">ATP-binding</keyword>
<name>A0A1G4K837_9SACH</name>
<dbReference type="EC" id="2.7.4.9" evidence="3"/>
<dbReference type="GO" id="GO:0006235">
    <property type="term" value="P:dTTP biosynthetic process"/>
    <property type="evidence" value="ECO:0007669"/>
    <property type="project" value="TreeGrafter"/>
</dbReference>
<gene>
    <name evidence="11" type="ORF">LAMI_0G03362G</name>
</gene>
<dbReference type="NCBIfam" id="TIGR00041">
    <property type="entry name" value="DTMP_kinase"/>
    <property type="match status" value="1"/>
</dbReference>
<accession>A0A1G4K837</accession>
<dbReference type="InterPro" id="IPR039430">
    <property type="entry name" value="Thymidylate_kin-like_dom"/>
</dbReference>
<evidence type="ECO:0000256" key="2">
    <source>
        <dbReference type="ARBA" id="ARBA00009776"/>
    </source>
</evidence>
<keyword evidence="5" id="KW-0808">Transferase</keyword>
<keyword evidence="8" id="KW-0418">Kinase</keyword>
<dbReference type="HAMAP" id="MF_00165">
    <property type="entry name" value="Thymidylate_kinase"/>
    <property type="match status" value="1"/>
</dbReference>
<evidence type="ECO:0000256" key="8">
    <source>
        <dbReference type="ARBA" id="ARBA00022777"/>
    </source>
</evidence>
<dbReference type="GO" id="GO:0005524">
    <property type="term" value="F:ATP binding"/>
    <property type="evidence" value="ECO:0007669"/>
    <property type="project" value="UniProtKB-KW"/>
</dbReference>
<dbReference type="AlphaFoldDB" id="A0A1G4K837"/>
<evidence type="ECO:0000256" key="1">
    <source>
        <dbReference type="ARBA" id="ARBA00004992"/>
    </source>
</evidence>
<keyword evidence="6" id="KW-0545">Nucleotide biosynthesis</keyword>
<dbReference type="PANTHER" id="PTHR10344">
    <property type="entry name" value="THYMIDYLATE KINASE"/>
    <property type="match status" value="1"/>
</dbReference>
<dbReference type="Proteomes" id="UP000191024">
    <property type="component" value="Chromosome G"/>
</dbReference>
<dbReference type="InterPro" id="IPR027417">
    <property type="entry name" value="P-loop_NTPase"/>
</dbReference>
<dbReference type="InterPro" id="IPR018094">
    <property type="entry name" value="Thymidylate_kinase"/>
</dbReference>
<proteinExistence type="inferred from homology"/>
<dbReference type="InterPro" id="IPR018095">
    <property type="entry name" value="Thymidylate_kin_CS"/>
</dbReference>
<dbReference type="GO" id="GO:0004550">
    <property type="term" value="F:nucleoside diphosphate kinase activity"/>
    <property type="evidence" value="ECO:0007669"/>
    <property type="project" value="TreeGrafter"/>
</dbReference>
<dbReference type="GO" id="GO:0004798">
    <property type="term" value="F:dTMP kinase activity"/>
    <property type="evidence" value="ECO:0007669"/>
    <property type="project" value="UniProtKB-EC"/>
</dbReference>
<keyword evidence="12" id="KW-1185">Reference proteome</keyword>
<organism evidence="11 12">
    <name type="scientific">Lachancea mirantina</name>
    <dbReference type="NCBI Taxonomy" id="1230905"/>
    <lineage>
        <taxon>Eukaryota</taxon>
        <taxon>Fungi</taxon>
        <taxon>Dikarya</taxon>
        <taxon>Ascomycota</taxon>
        <taxon>Saccharomycotina</taxon>
        <taxon>Saccharomycetes</taxon>
        <taxon>Saccharomycetales</taxon>
        <taxon>Saccharomycetaceae</taxon>
        <taxon>Lachancea</taxon>
    </lineage>
</organism>
<evidence type="ECO:0000256" key="3">
    <source>
        <dbReference type="ARBA" id="ARBA00012980"/>
    </source>
</evidence>